<organism evidence="1 2">
    <name type="scientific">Phytohabitans rumicis</name>
    <dbReference type="NCBI Taxonomy" id="1076125"/>
    <lineage>
        <taxon>Bacteria</taxon>
        <taxon>Bacillati</taxon>
        <taxon>Actinomycetota</taxon>
        <taxon>Actinomycetes</taxon>
        <taxon>Micromonosporales</taxon>
        <taxon>Micromonosporaceae</taxon>
    </lineage>
</organism>
<proteinExistence type="predicted"/>
<dbReference type="Gene3D" id="1.25.40.10">
    <property type="entry name" value="Tetratricopeptide repeat domain"/>
    <property type="match status" value="2"/>
</dbReference>
<keyword evidence="2" id="KW-1185">Reference proteome</keyword>
<dbReference type="SUPFAM" id="SSF48452">
    <property type="entry name" value="TPR-like"/>
    <property type="match status" value="1"/>
</dbReference>
<accession>A0A6V8L314</accession>
<dbReference type="AlphaFoldDB" id="A0A6V8L314"/>
<dbReference type="PANTHER" id="PTHR10098">
    <property type="entry name" value="RAPSYN-RELATED"/>
    <property type="match status" value="1"/>
</dbReference>
<evidence type="ECO:0000313" key="2">
    <source>
        <dbReference type="Proteomes" id="UP000482960"/>
    </source>
</evidence>
<dbReference type="Proteomes" id="UP000482960">
    <property type="component" value="Unassembled WGS sequence"/>
</dbReference>
<dbReference type="Pfam" id="PF13424">
    <property type="entry name" value="TPR_12"/>
    <property type="match status" value="1"/>
</dbReference>
<protein>
    <submittedName>
        <fullName evidence="1">Uncharacterized protein</fullName>
    </submittedName>
</protein>
<sequence>MARLDAAQVRAVHLLGLHPGPCYRPPALARLADSGETAARALLRALAEHHLLAPVAGTDVEAGFECHDLVRDFARAQALRHVDPAAREAANRRLNGWYQHVVDEKTPDWLAAERDNLVAFCVDSHAKDAISVGLDAAGKLSVLGFYEHARRLYAHAHRVSKARGDLAEQAKAAFGLADLARLTFGELEYALAHYQEARDRYAAVGDEAGEATAVLGIAHIARITGDNRSALHRYQEAAGAFARLRDPRGHAYATWGMAAIHNRLGDLDRARELFERALAHDIRLGYEFGQAEDERGLGKVALHAGDLDAARIRFHNAYELSSKIGYRRGQAHNLLGLGKVARAAGDMETARRLCTQALTIYRELGLALAAKARDELAAIDAEPTARP</sequence>
<dbReference type="PANTHER" id="PTHR10098:SF108">
    <property type="entry name" value="TETRATRICOPEPTIDE REPEAT PROTEIN 28"/>
    <property type="match status" value="1"/>
</dbReference>
<evidence type="ECO:0000313" key="1">
    <source>
        <dbReference type="EMBL" id="GFJ88506.1"/>
    </source>
</evidence>
<reference evidence="1 2" key="2">
    <citation type="submission" date="2020-03" db="EMBL/GenBank/DDBJ databases">
        <authorList>
            <person name="Ichikawa N."/>
            <person name="Kimura A."/>
            <person name="Kitahashi Y."/>
            <person name="Uohara A."/>
        </authorList>
    </citation>
    <scope>NUCLEOTIDE SEQUENCE [LARGE SCALE GENOMIC DNA]</scope>
    <source>
        <strain evidence="1 2">NBRC 108638</strain>
    </source>
</reference>
<dbReference type="InterPro" id="IPR011990">
    <property type="entry name" value="TPR-like_helical_dom_sf"/>
</dbReference>
<dbReference type="InterPro" id="IPR019734">
    <property type="entry name" value="TPR_rpt"/>
</dbReference>
<gene>
    <name evidence="1" type="ORF">Prum_021480</name>
</gene>
<dbReference type="EMBL" id="BLPG01000001">
    <property type="protein sequence ID" value="GFJ88506.1"/>
    <property type="molecule type" value="Genomic_DNA"/>
</dbReference>
<dbReference type="SMART" id="SM00028">
    <property type="entry name" value="TPR"/>
    <property type="match status" value="4"/>
</dbReference>
<name>A0A6V8L314_9ACTN</name>
<reference evidence="1 2" key="1">
    <citation type="submission" date="2020-03" db="EMBL/GenBank/DDBJ databases">
        <title>Whole genome shotgun sequence of Phytohabitans rumicis NBRC 108638.</title>
        <authorList>
            <person name="Komaki H."/>
            <person name="Tamura T."/>
        </authorList>
    </citation>
    <scope>NUCLEOTIDE SEQUENCE [LARGE SCALE GENOMIC DNA]</scope>
    <source>
        <strain evidence="1 2">NBRC 108638</strain>
    </source>
</reference>
<comment type="caution">
    <text evidence="1">The sequence shown here is derived from an EMBL/GenBank/DDBJ whole genome shotgun (WGS) entry which is preliminary data.</text>
</comment>